<protein>
    <submittedName>
        <fullName evidence="1">Uncharacterized protein</fullName>
    </submittedName>
</protein>
<proteinExistence type="predicted"/>
<name>A0A0A2MVP8_9FLAO</name>
<dbReference type="Proteomes" id="UP000030149">
    <property type="component" value="Unassembled WGS sequence"/>
</dbReference>
<dbReference type="AlphaFoldDB" id="A0A0A2MVP8"/>
<evidence type="ECO:0000313" key="2">
    <source>
        <dbReference type="Proteomes" id="UP000030149"/>
    </source>
</evidence>
<dbReference type="PATRIC" id="fig|1107311.5.peg.2379"/>
<keyword evidence="2" id="KW-1185">Reference proteome</keyword>
<evidence type="ECO:0000313" key="1">
    <source>
        <dbReference type="EMBL" id="KGO96439.1"/>
    </source>
</evidence>
<reference evidence="1 2" key="2">
    <citation type="journal article" date="2015" name="Stand. Genomic Sci.">
        <title>High quality draft genomic sequence of Flavobacterium enshiense DK69(T) and comparison among Flavobacterium genomes.</title>
        <authorList>
            <person name="Zeng Z."/>
            <person name="Chen C."/>
            <person name="Du H."/>
            <person name="Wang G."/>
            <person name="Li M."/>
        </authorList>
    </citation>
    <scope>NUCLEOTIDE SEQUENCE [LARGE SCALE GENOMIC DNA]</scope>
    <source>
        <strain evidence="1 2">DK69</strain>
    </source>
</reference>
<organism evidence="1 2">
    <name type="scientific">Flavobacterium enshiense DK69</name>
    <dbReference type="NCBI Taxonomy" id="1107311"/>
    <lineage>
        <taxon>Bacteria</taxon>
        <taxon>Pseudomonadati</taxon>
        <taxon>Bacteroidota</taxon>
        <taxon>Flavobacteriia</taxon>
        <taxon>Flavobacteriales</taxon>
        <taxon>Flavobacteriaceae</taxon>
        <taxon>Flavobacterium</taxon>
    </lineage>
</organism>
<dbReference type="STRING" id="1107311.Q767_05915"/>
<reference evidence="2" key="1">
    <citation type="submission" date="2013-09" db="EMBL/GenBank/DDBJ databases">
        <authorList>
            <person name="Zeng Z."/>
            <person name="Chen C."/>
        </authorList>
    </citation>
    <scope>NUCLEOTIDE SEQUENCE [LARGE SCALE GENOMIC DNA]</scope>
    <source>
        <strain evidence="2">DK69</strain>
    </source>
</reference>
<dbReference type="EMBL" id="JRLZ01000004">
    <property type="protein sequence ID" value="KGO96439.1"/>
    <property type="molecule type" value="Genomic_DNA"/>
</dbReference>
<comment type="caution">
    <text evidence="1">The sequence shown here is derived from an EMBL/GenBank/DDBJ whole genome shotgun (WGS) entry which is preliminary data.</text>
</comment>
<dbReference type="eggNOG" id="ENOG5032ZKA">
    <property type="taxonomic scope" value="Bacteria"/>
</dbReference>
<gene>
    <name evidence="1" type="ORF">Q767_05915</name>
</gene>
<sequence>MDINNGIIHINEFRILNNKHRYYPNDKFEIGSATYNSQNYYDIPLKYDIYKDILIYRPQESEAISIELIHEKVTAFSINNKKFVYLNNIYFPMMQIKPGYYEENISGKNFIFYIKHHRNKREILKGSSVFYEFDNDYEYLLEKNGTFNKISSKKDLIKLFPEYKRKINDFYSSSKKILKSDEPLFYEKMMTYLNNETANNPSN</sequence>
<accession>A0A0A2MVP8</accession>